<sequence>MSYNPCGVRNDGAPAFTRGTFVPTPVIASKAKQSCLREKDCFTPAGFAMTEKTFSTTPLVTTTSLNKLGKFQPARFLGENFSQKYFWRFRFVLKTLKNRSDSPWADGKMLKNCQRVHGQTEKRSNTMAEQSLPASRHCEQGPISLGSSASFRRIVPFRDTSTMESEIPSFRDAQPKQSVLAPRHCEERSDVAILSA</sequence>
<dbReference type="EMBL" id="FUWU01000002">
    <property type="protein sequence ID" value="SJZ35248.1"/>
    <property type="molecule type" value="Genomic_DNA"/>
</dbReference>
<dbReference type="Proteomes" id="UP000190449">
    <property type="component" value="Unassembled WGS sequence"/>
</dbReference>
<name>A0A1T4JYP3_9BACT</name>
<evidence type="ECO:0000313" key="2">
    <source>
        <dbReference type="Proteomes" id="UP000190449"/>
    </source>
</evidence>
<reference evidence="1 2" key="1">
    <citation type="submission" date="2017-02" db="EMBL/GenBank/DDBJ databases">
        <authorList>
            <person name="Peterson S.W."/>
        </authorList>
    </citation>
    <scope>NUCLEOTIDE SEQUENCE [LARGE SCALE GENOMIC DNA]</scope>
    <source>
        <strain evidence="1 2">ATCC 43854</strain>
    </source>
</reference>
<evidence type="ECO:0000313" key="1">
    <source>
        <dbReference type="EMBL" id="SJZ35248.1"/>
    </source>
</evidence>
<accession>A0A1T4JYP3</accession>
<gene>
    <name evidence="1" type="ORF">SAMN02745108_00221</name>
</gene>
<proteinExistence type="predicted"/>
<organism evidence="1 2">
    <name type="scientific">Fibrobacter intestinalis</name>
    <dbReference type="NCBI Taxonomy" id="28122"/>
    <lineage>
        <taxon>Bacteria</taxon>
        <taxon>Pseudomonadati</taxon>
        <taxon>Fibrobacterota</taxon>
        <taxon>Fibrobacteria</taxon>
        <taxon>Fibrobacterales</taxon>
        <taxon>Fibrobacteraceae</taxon>
        <taxon>Fibrobacter</taxon>
    </lineage>
</organism>
<protein>
    <submittedName>
        <fullName evidence="1">Uncharacterized protein</fullName>
    </submittedName>
</protein>
<dbReference type="AlphaFoldDB" id="A0A1T4JYP3"/>